<dbReference type="PANTHER" id="PTHR43738">
    <property type="entry name" value="ABC TRANSPORTER, MEMBRANE PROTEIN"/>
    <property type="match status" value="1"/>
</dbReference>
<keyword evidence="3 6" id="KW-0812">Transmembrane</keyword>
<evidence type="ECO:0000256" key="3">
    <source>
        <dbReference type="ARBA" id="ARBA00022692"/>
    </source>
</evidence>
<protein>
    <submittedName>
        <fullName evidence="9">FtsX-like permease family protein</fullName>
    </submittedName>
</protein>
<reference evidence="9" key="1">
    <citation type="submission" date="2023-09" db="EMBL/GenBank/DDBJ databases">
        <title>Paucibacter sp. APW11 Genome sequencing and assembly.</title>
        <authorList>
            <person name="Kim I."/>
        </authorList>
    </citation>
    <scope>NUCLEOTIDE SEQUENCE</scope>
    <source>
        <strain evidence="9">APW11</strain>
    </source>
</reference>
<dbReference type="RefSeq" id="WP_315650422.1">
    <property type="nucleotide sequence ID" value="NZ_JAVXZY010000004.1"/>
</dbReference>
<evidence type="ECO:0000313" key="10">
    <source>
        <dbReference type="Proteomes" id="UP001246372"/>
    </source>
</evidence>
<dbReference type="PANTHER" id="PTHR43738:SF3">
    <property type="entry name" value="ABC TRANSPORTER PERMEASE"/>
    <property type="match status" value="1"/>
</dbReference>
<keyword evidence="4 6" id="KW-1133">Transmembrane helix</keyword>
<dbReference type="GO" id="GO:0008061">
    <property type="term" value="F:chitin binding"/>
    <property type="evidence" value="ECO:0007669"/>
    <property type="project" value="InterPro"/>
</dbReference>
<organism evidence="9 10">
    <name type="scientific">Roseateles aquae</name>
    <dbReference type="NCBI Taxonomy" id="3077235"/>
    <lineage>
        <taxon>Bacteria</taxon>
        <taxon>Pseudomonadati</taxon>
        <taxon>Pseudomonadota</taxon>
        <taxon>Betaproteobacteria</taxon>
        <taxon>Burkholderiales</taxon>
        <taxon>Sphaerotilaceae</taxon>
        <taxon>Roseateles</taxon>
    </lineage>
</organism>
<feature type="domain" description="MacB-like periplasmic core" evidence="8">
    <location>
        <begin position="19"/>
        <end position="227"/>
    </location>
</feature>
<dbReference type="AlphaFoldDB" id="A0AA48HC74"/>
<dbReference type="InterPro" id="IPR025857">
    <property type="entry name" value="MacB_PCD"/>
</dbReference>
<dbReference type="Pfam" id="PF12704">
    <property type="entry name" value="MacB_PCD"/>
    <property type="match status" value="1"/>
</dbReference>
<feature type="transmembrane region" description="Helical" evidence="6">
    <location>
        <begin position="304"/>
        <end position="335"/>
    </location>
</feature>
<comment type="caution">
    <text evidence="9">The sequence shown here is derived from an EMBL/GenBank/DDBJ whole genome shotgun (WGS) entry which is preliminary data.</text>
</comment>
<sequence>MKAELLLAWEHLRFHRLRSALLLISIALAFAAYGVLGTLRFSLNSGDDGVSQTRLIVTHQAGLMEPLPLAHLARIRALPGVADVGHATWMGAYFQDQRQMLMLFAVDPAVWIHQHPDMSIGAGAQQAFLSQRNSILVSEALASKFGWRVGDIVPLGSILFSPRNGEAAWPFRVAGVFTSSDDGGGRNYIISHYEYLNEGREFWQNTVGTFMVTASPGHQIQTLAGLIDAEFASSDAPTSSNTDQAFHAEFFAQFGNVALMIKAIIAAAFASLVLVVSSTMALAVRQSTRDIGVLKVLGYSHLRVLRLILLQTAGLILLGATAGLGIAAAVNAAVTRSLPQFMPDVVMPMPVLGEAVLIIVGMGLLIAALPAALALRIRPIQAFAIEQG</sequence>
<dbReference type="KEGG" id="rmai:MACH21_12820"/>
<feature type="transmembrane region" description="Helical" evidence="6">
    <location>
        <begin position="21"/>
        <end position="43"/>
    </location>
</feature>
<evidence type="ECO:0000256" key="6">
    <source>
        <dbReference type="SAM" id="Phobius"/>
    </source>
</evidence>
<keyword evidence="2" id="KW-1003">Cell membrane</keyword>
<dbReference type="Pfam" id="PF02687">
    <property type="entry name" value="FtsX"/>
    <property type="match status" value="1"/>
</dbReference>
<evidence type="ECO:0000256" key="1">
    <source>
        <dbReference type="ARBA" id="ARBA00004651"/>
    </source>
</evidence>
<dbReference type="InterPro" id="IPR003838">
    <property type="entry name" value="ABC3_permease_C"/>
</dbReference>
<name>A0AA48HC74_9BURK</name>
<gene>
    <name evidence="9" type="ORF">RQP53_11310</name>
</gene>
<evidence type="ECO:0000256" key="4">
    <source>
        <dbReference type="ARBA" id="ARBA00022989"/>
    </source>
</evidence>
<dbReference type="Proteomes" id="UP001246372">
    <property type="component" value="Unassembled WGS sequence"/>
</dbReference>
<keyword evidence="10" id="KW-1185">Reference proteome</keyword>
<evidence type="ECO:0000256" key="5">
    <source>
        <dbReference type="ARBA" id="ARBA00023136"/>
    </source>
</evidence>
<evidence type="ECO:0000259" key="8">
    <source>
        <dbReference type="Pfam" id="PF12704"/>
    </source>
</evidence>
<comment type="subcellular location">
    <subcellularLocation>
        <location evidence="1">Cell membrane</location>
        <topology evidence="1">Multi-pass membrane protein</topology>
    </subcellularLocation>
</comment>
<keyword evidence="5 6" id="KW-0472">Membrane</keyword>
<feature type="transmembrane region" description="Helical" evidence="6">
    <location>
        <begin position="259"/>
        <end position="284"/>
    </location>
</feature>
<accession>A0AA48HC74</accession>
<proteinExistence type="predicted"/>
<dbReference type="InterPro" id="IPR051125">
    <property type="entry name" value="ABC-4/HrtB_transporter"/>
</dbReference>
<feature type="domain" description="ABC3 transporter permease C-terminal" evidence="7">
    <location>
        <begin position="264"/>
        <end position="377"/>
    </location>
</feature>
<dbReference type="EMBL" id="JAVXZY010000004">
    <property type="protein sequence ID" value="MDT8999857.1"/>
    <property type="molecule type" value="Genomic_DNA"/>
</dbReference>
<evidence type="ECO:0000259" key="7">
    <source>
        <dbReference type="Pfam" id="PF02687"/>
    </source>
</evidence>
<feature type="transmembrane region" description="Helical" evidence="6">
    <location>
        <begin position="355"/>
        <end position="375"/>
    </location>
</feature>
<evidence type="ECO:0000313" key="9">
    <source>
        <dbReference type="EMBL" id="MDT8999857.1"/>
    </source>
</evidence>
<dbReference type="GO" id="GO:0005576">
    <property type="term" value="C:extracellular region"/>
    <property type="evidence" value="ECO:0007669"/>
    <property type="project" value="InterPro"/>
</dbReference>
<evidence type="ECO:0000256" key="2">
    <source>
        <dbReference type="ARBA" id="ARBA00022475"/>
    </source>
</evidence>